<keyword evidence="2" id="KW-0804">Transcription</keyword>
<accession>A0A7W7FVP2</accession>
<dbReference type="Gene3D" id="1.10.10.10">
    <property type="entry name" value="Winged helix-like DNA-binding domain superfamily/Winged helix DNA-binding domain"/>
    <property type="match status" value="1"/>
</dbReference>
<comment type="caution">
    <text evidence="3">The sequence shown here is derived from an EMBL/GenBank/DDBJ whole genome shotgun (WGS) entry which is preliminary data.</text>
</comment>
<sequence length="399" mass="43270">MPPRTALRLRRAHLEREWARCVADRAPGAATAVAPEVTQSWARALPAVSPARDSAPSADARWQDSPLREPVLACAAELRGIAEDAGYVAAVADAQGTILWTFGGRVMRGRAERVNFAVGGRWSEAAMGTNALSLALDHDRPASCFSAEHLVQALHGWVCYSAPVHAPNGKVLGVLDLSTTWDRSHPLAMPTVRGLVSALEGRLAESPLDLAPAGWSLHCLGRGELLDGGAPVPLRPRQLEILTLLTLHPDGRTPELLQEALYADRPVQRGTLKAEVSHLRRALRGGLTTRSYHLSTPVRSDARAVLDALSARDLGTALAHYRGPLLPESESPGIREWREVIEVALREAVLQSPQPDHVLAYLSRHPYDIQVHQHALARLDPADARRGVVLARLRKLLPG</sequence>
<evidence type="ECO:0000256" key="2">
    <source>
        <dbReference type="ARBA" id="ARBA00023163"/>
    </source>
</evidence>
<dbReference type="InterPro" id="IPR036388">
    <property type="entry name" value="WH-like_DNA-bd_sf"/>
</dbReference>
<keyword evidence="4" id="KW-1185">Reference proteome</keyword>
<dbReference type="AlphaFoldDB" id="A0A7W7FVP2"/>
<name>A0A7W7FVP2_9PSEU</name>
<evidence type="ECO:0000313" key="4">
    <source>
        <dbReference type="Proteomes" id="UP000533598"/>
    </source>
</evidence>
<evidence type="ECO:0000313" key="3">
    <source>
        <dbReference type="EMBL" id="MBB4677049.1"/>
    </source>
</evidence>
<protein>
    <recommendedName>
        <fullName evidence="5">Transcriptional regulator</fullName>
    </recommendedName>
</protein>
<evidence type="ECO:0008006" key="5">
    <source>
        <dbReference type="Google" id="ProtNLM"/>
    </source>
</evidence>
<evidence type="ECO:0000256" key="1">
    <source>
        <dbReference type="ARBA" id="ARBA00023015"/>
    </source>
</evidence>
<dbReference type="InterPro" id="IPR029016">
    <property type="entry name" value="GAF-like_dom_sf"/>
</dbReference>
<dbReference type="GO" id="GO:0006355">
    <property type="term" value="P:regulation of DNA-templated transcription"/>
    <property type="evidence" value="ECO:0007669"/>
    <property type="project" value="InterPro"/>
</dbReference>
<keyword evidence="1" id="KW-0805">Transcription regulation</keyword>
<dbReference type="EMBL" id="JACHMH010000001">
    <property type="protein sequence ID" value="MBB4677049.1"/>
    <property type="molecule type" value="Genomic_DNA"/>
</dbReference>
<gene>
    <name evidence="3" type="ORF">HNR67_003167</name>
</gene>
<dbReference type="InterPro" id="IPR016032">
    <property type="entry name" value="Sig_transdc_resp-reg_C-effctor"/>
</dbReference>
<dbReference type="SUPFAM" id="SSF46894">
    <property type="entry name" value="C-terminal effector domain of the bipartite response regulators"/>
    <property type="match status" value="1"/>
</dbReference>
<dbReference type="Gene3D" id="3.30.450.40">
    <property type="match status" value="1"/>
</dbReference>
<organism evidence="3 4">
    <name type="scientific">Crossiella cryophila</name>
    <dbReference type="NCBI Taxonomy" id="43355"/>
    <lineage>
        <taxon>Bacteria</taxon>
        <taxon>Bacillati</taxon>
        <taxon>Actinomycetota</taxon>
        <taxon>Actinomycetes</taxon>
        <taxon>Pseudonocardiales</taxon>
        <taxon>Pseudonocardiaceae</taxon>
        <taxon>Crossiella</taxon>
    </lineage>
</organism>
<dbReference type="Proteomes" id="UP000533598">
    <property type="component" value="Unassembled WGS sequence"/>
</dbReference>
<dbReference type="GO" id="GO:0003677">
    <property type="term" value="F:DNA binding"/>
    <property type="evidence" value="ECO:0007669"/>
    <property type="project" value="InterPro"/>
</dbReference>
<proteinExistence type="predicted"/>
<reference evidence="3 4" key="1">
    <citation type="submission" date="2020-08" db="EMBL/GenBank/DDBJ databases">
        <title>Sequencing the genomes of 1000 actinobacteria strains.</title>
        <authorList>
            <person name="Klenk H.-P."/>
        </authorList>
    </citation>
    <scope>NUCLEOTIDE SEQUENCE [LARGE SCALE GENOMIC DNA]</scope>
    <source>
        <strain evidence="3 4">DSM 44230</strain>
    </source>
</reference>
<dbReference type="RefSeq" id="WP_185002919.1">
    <property type="nucleotide sequence ID" value="NZ_BAAAUI010000002.1"/>
</dbReference>